<dbReference type="EMBL" id="BRXR01000001">
    <property type="protein sequence ID" value="GLC32300.1"/>
    <property type="molecule type" value="Genomic_DNA"/>
</dbReference>
<reference evidence="7 8" key="1">
    <citation type="journal article" date="2024" name="Int. J. Syst. Evol. Microbiol.">
        <title>Clostridium omnivorum sp. nov., isolated from anoxic soil under the treatment of reductive soil disinfestation.</title>
        <authorList>
            <person name="Ueki A."/>
            <person name="Tonouchi A."/>
            <person name="Kaku N."/>
            <person name="Honma S."/>
            <person name="Ueki K."/>
        </authorList>
    </citation>
    <scope>NUCLEOTIDE SEQUENCE [LARGE SCALE GENOMIC DNA]</scope>
    <source>
        <strain evidence="7 8">E14</strain>
    </source>
</reference>
<dbReference type="EC" id="2.7.13.3" evidence="2"/>
<dbReference type="InterPro" id="IPR005467">
    <property type="entry name" value="His_kinase_dom"/>
</dbReference>
<dbReference type="Pfam" id="PF13188">
    <property type="entry name" value="PAS_8"/>
    <property type="match status" value="1"/>
</dbReference>
<proteinExistence type="predicted"/>
<accession>A0ABQ5NAR4</accession>
<gene>
    <name evidence="7" type="ORF">bsdE14_37100</name>
</gene>
<comment type="caution">
    <text evidence="7">The sequence shown here is derived from an EMBL/GenBank/DDBJ whole genome shotgun (WGS) entry which is preliminary data.</text>
</comment>
<dbReference type="Pfam" id="PF00989">
    <property type="entry name" value="PAS"/>
    <property type="match status" value="1"/>
</dbReference>
<dbReference type="PANTHER" id="PTHR43547:SF2">
    <property type="entry name" value="HYBRID SIGNAL TRANSDUCTION HISTIDINE KINASE C"/>
    <property type="match status" value="1"/>
</dbReference>
<dbReference type="InterPro" id="IPR003661">
    <property type="entry name" value="HisK_dim/P_dom"/>
</dbReference>
<dbReference type="RefSeq" id="WP_264851603.1">
    <property type="nucleotide sequence ID" value="NZ_BRXR01000001.1"/>
</dbReference>
<feature type="domain" description="Histidine kinase" evidence="4">
    <location>
        <begin position="421"/>
        <end position="538"/>
    </location>
</feature>
<evidence type="ECO:0000259" key="6">
    <source>
        <dbReference type="PROSITE" id="PS50113"/>
    </source>
</evidence>
<dbReference type="SUPFAM" id="SSF55785">
    <property type="entry name" value="PYP-like sensor domain (PAS domain)"/>
    <property type="match status" value="2"/>
</dbReference>
<dbReference type="InterPro" id="IPR000700">
    <property type="entry name" value="PAS-assoc_C"/>
</dbReference>
<evidence type="ECO:0000259" key="5">
    <source>
        <dbReference type="PROSITE" id="PS50112"/>
    </source>
</evidence>
<evidence type="ECO:0000313" key="8">
    <source>
        <dbReference type="Proteomes" id="UP001208567"/>
    </source>
</evidence>
<keyword evidence="3" id="KW-0597">Phosphoprotein</keyword>
<dbReference type="PROSITE" id="PS50109">
    <property type="entry name" value="HIS_KIN"/>
    <property type="match status" value="1"/>
</dbReference>
<evidence type="ECO:0000256" key="2">
    <source>
        <dbReference type="ARBA" id="ARBA00012438"/>
    </source>
</evidence>
<evidence type="ECO:0000313" key="7">
    <source>
        <dbReference type="EMBL" id="GLC32300.1"/>
    </source>
</evidence>
<dbReference type="CDD" id="cd00082">
    <property type="entry name" value="HisKA"/>
    <property type="match status" value="1"/>
</dbReference>
<dbReference type="SMART" id="SM00388">
    <property type="entry name" value="HisKA"/>
    <property type="match status" value="1"/>
</dbReference>
<name>A0ABQ5NAR4_9CLOT</name>
<protein>
    <recommendedName>
        <fullName evidence="2">histidine kinase</fullName>
        <ecNumber evidence="2">2.7.13.3</ecNumber>
    </recommendedName>
</protein>
<dbReference type="Proteomes" id="UP001208567">
    <property type="component" value="Unassembled WGS sequence"/>
</dbReference>
<keyword evidence="8" id="KW-1185">Reference proteome</keyword>
<dbReference type="NCBIfam" id="TIGR00229">
    <property type="entry name" value="sensory_box"/>
    <property type="match status" value="1"/>
</dbReference>
<comment type="catalytic activity">
    <reaction evidence="1">
        <text>ATP + protein L-histidine = ADP + protein N-phospho-L-histidine.</text>
        <dbReference type="EC" id="2.7.13.3"/>
    </reaction>
</comment>
<dbReference type="PROSITE" id="PS50113">
    <property type="entry name" value="PAC"/>
    <property type="match status" value="1"/>
</dbReference>
<sequence>MYDFYNNLPFGVMIIDTKLTNVIFVNERFKKFFNVDCGVTGKNVKHISFFDKISELFIDNDIDDNERELIEVELISSRFYNIILKKQNQRFELFYYDITNSVFEKQKQIDIKEHKLKAEREKFLSISTELKTKCDIIEILRDREKEHLMHLKDVINNISEGLMVIDNKGRFSLCNRAAYNITKLNMGELINKVNMGKKYFIYNSEENTEDVDVIYNQYYKKNIPINNLTLKLVDKIDLSIKYLELNSNPILNRANEVLYTIVTIKDVTESKIHQINAEEQANFVRNVVNTIDVPIAVLEYPELQYKLINKKYDSMMKYKFYADDDIIGKSVNEVFFSNMDENLQKIVFYVGERGHEYTYSPCSIIDENGNERFYKFKFMPYKNSKDSVTRIHIHGLDITDEVNHSIELEKVTKLKDEFFTVISHELRTPLTIIYSSLQLATDIYGSEITPNIDKTLFRINQNCSRLLKLINNILDLSKAEAGFLELSNISFDIVYITEFIVNSVNLYAKSKGIELIFDTNEEECEVNLDKDKYEKNPT</sequence>
<dbReference type="InterPro" id="IPR035965">
    <property type="entry name" value="PAS-like_dom_sf"/>
</dbReference>
<dbReference type="InterPro" id="IPR000014">
    <property type="entry name" value="PAS"/>
</dbReference>
<dbReference type="InterPro" id="IPR013767">
    <property type="entry name" value="PAS_fold"/>
</dbReference>
<evidence type="ECO:0000259" key="4">
    <source>
        <dbReference type="PROSITE" id="PS50109"/>
    </source>
</evidence>
<evidence type="ECO:0000256" key="3">
    <source>
        <dbReference type="ARBA" id="ARBA00022553"/>
    </source>
</evidence>
<dbReference type="Gene3D" id="1.10.287.130">
    <property type="match status" value="1"/>
</dbReference>
<dbReference type="InterPro" id="IPR036097">
    <property type="entry name" value="HisK_dim/P_sf"/>
</dbReference>
<feature type="domain" description="PAS" evidence="5">
    <location>
        <begin position="147"/>
        <end position="192"/>
    </location>
</feature>
<dbReference type="SUPFAM" id="SSF47384">
    <property type="entry name" value="Homodimeric domain of signal transducing histidine kinase"/>
    <property type="match status" value="1"/>
</dbReference>
<dbReference type="PROSITE" id="PS50112">
    <property type="entry name" value="PAS"/>
    <property type="match status" value="1"/>
</dbReference>
<dbReference type="Pfam" id="PF00512">
    <property type="entry name" value="HisKA"/>
    <property type="match status" value="1"/>
</dbReference>
<feature type="domain" description="PAC" evidence="6">
    <location>
        <begin position="226"/>
        <end position="279"/>
    </location>
</feature>
<dbReference type="PANTHER" id="PTHR43547">
    <property type="entry name" value="TWO-COMPONENT HISTIDINE KINASE"/>
    <property type="match status" value="1"/>
</dbReference>
<evidence type="ECO:0000256" key="1">
    <source>
        <dbReference type="ARBA" id="ARBA00000085"/>
    </source>
</evidence>
<organism evidence="7 8">
    <name type="scientific">Clostridium omnivorum</name>
    <dbReference type="NCBI Taxonomy" id="1604902"/>
    <lineage>
        <taxon>Bacteria</taxon>
        <taxon>Bacillati</taxon>
        <taxon>Bacillota</taxon>
        <taxon>Clostridia</taxon>
        <taxon>Eubacteriales</taxon>
        <taxon>Clostridiaceae</taxon>
        <taxon>Clostridium</taxon>
    </lineage>
</organism>
<dbReference type="Gene3D" id="3.30.450.20">
    <property type="entry name" value="PAS domain"/>
    <property type="match status" value="2"/>
</dbReference>